<dbReference type="HOGENOM" id="CLU_052398_1_0_1"/>
<proteinExistence type="predicted"/>
<name>A0A0C3AH29_9AGAM</name>
<dbReference type="OrthoDB" id="2688210at2759"/>
<protein>
    <submittedName>
        <fullName evidence="2">Uncharacterized protein</fullName>
    </submittedName>
</protein>
<reference evidence="2 3" key="1">
    <citation type="submission" date="2014-04" db="EMBL/GenBank/DDBJ databases">
        <authorList>
            <consortium name="DOE Joint Genome Institute"/>
            <person name="Kuo A."/>
            <person name="Kohler A."/>
            <person name="Nagy L.G."/>
            <person name="Floudas D."/>
            <person name="Copeland A."/>
            <person name="Barry K.W."/>
            <person name="Cichocki N."/>
            <person name="Veneault-Fourrey C."/>
            <person name="LaButti K."/>
            <person name="Lindquist E.A."/>
            <person name="Lipzen A."/>
            <person name="Lundell T."/>
            <person name="Morin E."/>
            <person name="Murat C."/>
            <person name="Sun H."/>
            <person name="Tunlid A."/>
            <person name="Henrissat B."/>
            <person name="Grigoriev I.V."/>
            <person name="Hibbett D.S."/>
            <person name="Martin F."/>
            <person name="Nordberg H.P."/>
            <person name="Cantor M.N."/>
            <person name="Hua S.X."/>
        </authorList>
    </citation>
    <scope>NUCLEOTIDE SEQUENCE [LARGE SCALE GENOMIC DNA]</scope>
    <source>
        <strain evidence="2 3">Foug A</strain>
    </source>
</reference>
<dbReference type="InParanoid" id="A0A0C3AH29"/>
<sequence>FNNKRDKTEWDRVVTNEAHAEEEARQLATAAKELLRQQEQAEKEAALTKKHKKHKTKYIPIPDAKVLFDLIGLPTKYAHKQMDSGHYVELFYFTNQGLMDAQEVTAAEDDNTFVWKQGDSGSPALVKAAKRGLKTEPLPDEKLSWEQFFEATSCFIQFMKRYNWPKDRLDMFCSFFLGIQSHPWCTSTHMFSKKALLVYQAKQWHLSHLTIGTPFGFSLAEIESEVLMHTRDELMQTTFSTEYQKMQVVSVKTMSNSSHSSSQKTG</sequence>
<dbReference type="Proteomes" id="UP000053989">
    <property type="component" value="Unassembled WGS sequence"/>
</dbReference>
<evidence type="ECO:0000313" key="3">
    <source>
        <dbReference type="Proteomes" id="UP000053989"/>
    </source>
</evidence>
<feature type="region of interest" description="Disordered" evidence="1">
    <location>
        <begin position="1"/>
        <end position="24"/>
    </location>
</feature>
<evidence type="ECO:0000313" key="2">
    <source>
        <dbReference type="EMBL" id="KIM64217.1"/>
    </source>
</evidence>
<gene>
    <name evidence="2" type="ORF">SCLCIDRAFT_115764</name>
</gene>
<feature type="non-terminal residue" evidence="2">
    <location>
        <position position="1"/>
    </location>
</feature>
<evidence type="ECO:0000256" key="1">
    <source>
        <dbReference type="SAM" id="MobiDB-lite"/>
    </source>
</evidence>
<keyword evidence="3" id="KW-1185">Reference proteome</keyword>
<dbReference type="STRING" id="1036808.A0A0C3AH29"/>
<accession>A0A0C3AH29</accession>
<dbReference type="EMBL" id="KN822029">
    <property type="protein sequence ID" value="KIM64217.1"/>
    <property type="molecule type" value="Genomic_DNA"/>
</dbReference>
<reference evidence="3" key="2">
    <citation type="submission" date="2015-01" db="EMBL/GenBank/DDBJ databases">
        <title>Evolutionary Origins and Diversification of the Mycorrhizal Mutualists.</title>
        <authorList>
            <consortium name="DOE Joint Genome Institute"/>
            <consortium name="Mycorrhizal Genomics Consortium"/>
            <person name="Kohler A."/>
            <person name="Kuo A."/>
            <person name="Nagy L.G."/>
            <person name="Floudas D."/>
            <person name="Copeland A."/>
            <person name="Barry K.W."/>
            <person name="Cichocki N."/>
            <person name="Veneault-Fourrey C."/>
            <person name="LaButti K."/>
            <person name="Lindquist E.A."/>
            <person name="Lipzen A."/>
            <person name="Lundell T."/>
            <person name="Morin E."/>
            <person name="Murat C."/>
            <person name="Riley R."/>
            <person name="Ohm R."/>
            <person name="Sun H."/>
            <person name="Tunlid A."/>
            <person name="Henrissat B."/>
            <person name="Grigoriev I.V."/>
            <person name="Hibbett D.S."/>
            <person name="Martin F."/>
        </authorList>
    </citation>
    <scope>NUCLEOTIDE SEQUENCE [LARGE SCALE GENOMIC DNA]</scope>
    <source>
        <strain evidence="3">Foug A</strain>
    </source>
</reference>
<organism evidence="2 3">
    <name type="scientific">Scleroderma citrinum Foug A</name>
    <dbReference type="NCBI Taxonomy" id="1036808"/>
    <lineage>
        <taxon>Eukaryota</taxon>
        <taxon>Fungi</taxon>
        <taxon>Dikarya</taxon>
        <taxon>Basidiomycota</taxon>
        <taxon>Agaricomycotina</taxon>
        <taxon>Agaricomycetes</taxon>
        <taxon>Agaricomycetidae</taxon>
        <taxon>Boletales</taxon>
        <taxon>Sclerodermatineae</taxon>
        <taxon>Sclerodermataceae</taxon>
        <taxon>Scleroderma</taxon>
    </lineage>
</organism>
<dbReference type="AlphaFoldDB" id="A0A0C3AH29"/>